<name>A0ACD5VAF7_AVESA</name>
<evidence type="ECO:0000313" key="2">
    <source>
        <dbReference type="Proteomes" id="UP001732700"/>
    </source>
</evidence>
<reference evidence="1" key="2">
    <citation type="submission" date="2025-09" db="UniProtKB">
        <authorList>
            <consortium name="EnsemblPlants"/>
        </authorList>
    </citation>
    <scope>IDENTIFICATION</scope>
</reference>
<dbReference type="EnsemblPlants" id="AVESA.00010b.r2.2DG0399040.1">
    <property type="protein sequence ID" value="AVESA.00010b.r2.2DG0399040.1.CDS"/>
    <property type="gene ID" value="AVESA.00010b.r2.2DG0399040"/>
</dbReference>
<reference evidence="1" key="1">
    <citation type="submission" date="2021-05" db="EMBL/GenBank/DDBJ databases">
        <authorList>
            <person name="Scholz U."/>
            <person name="Mascher M."/>
            <person name="Fiebig A."/>
        </authorList>
    </citation>
    <scope>NUCLEOTIDE SEQUENCE [LARGE SCALE GENOMIC DNA]</scope>
</reference>
<keyword evidence="2" id="KW-1185">Reference proteome</keyword>
<dbReference type="Proteomes" id="UP001732700">
    <property type="component" value="Chromosome 2D"/>
</dbReference>
<organism evidence="1 2">
    <name type="scientific">Avena sativa</name>
    <name type="common">Oat</name>
    <dbReference type="NCBI Taxonomy" id="4498"/>
    <lineage>
        <taxon>Eukaryota</taxon>
        <taxon>Viridiplantae</taxon>
        <taxon>Streptophyta</taxon>
        <taxon>Embryophyta</taxon>
        <taxon>Tracheophyta</taxon>
        <taxon>Spermatophyta</taxon>
        <taxon>Magnoliopsida</taxon>
        <taxon>Liliopsida</taxon>
        <taxon>Poales</taxon>
        <taxon>Poaceae</taxon>
        <taxon>BOP clade</taxon>
        <taxon>Pooideae</taxon>
        <taxon>Poodae</taxon>
        <taxon>Poeae</taxon>
        <taxon>Poeae Chloroplast Group 1 (Aveneae type)</taxon>
        <taxon>Aveninae</taxon>
        <taxon>Avena</taxon>
    </lineage>
</organism>
<sequence length="679" mass="73295">MGNGRKRKRRDLGRVAGIVMVLAAFREARGGRRPTAAERALAAEARGRLAAVVAAAVEMQPKELYPREAIRALVEDLGLTSPRDPARPRRPSIAHRILLTKRKMEQSKEPLVVHPATHVPQAAKTSDATSVFQHGASNKSAEGLHRNLLPASSVPASTATRVATLSSASKQSRPNGTPAGVSSAKATSLTSSIVSLPPAGSANVEVEKGVNYPSSAQSGATIGQAKTSAHFNAIRSSQSTVQNSYGGKSEEKKVPLIQPVTRNTVIGHQVPPGAALVQQKPCFSNHNTIAKNVQQVLHQPADHPSWTLPSTEYMHAGLDCQICKTCTMDVDSLLVCDACESGVHLTCLQHYGNEGLPNAEWYCPRCVAYSKGKPMPPKYGKVARKIVAPKASLTSGVTLQRASENSCTEKVAGDGQKSAGAGSSACNSDSLSLNTSSKAQLVSSSEHQKENIKHTETSPADQTYQADVAADTVIGYPQDDETSEANAMSEHNNAYLLTSSRDLCPKHEAPENEAVGHNTDLTDGNWVGAALKVVDNKTYYYSCNIDGITYNLQDHILIAFKNSKYVPSKLQSLWEEHDSKSKLAMVNPYFFASDIPESVTKPCTAEENEVYASDNQRIIMVSSICGPCDVLHVDEFREEIERRNQVVSSDGRLHPVFFVRWRYDESMGSFVSVDSSMCS</sequence>
<accession>A0ACD5VAF7</accession>
<proteinExistence type="predicted"/>
<protein>
    <submittedName>
        <fullName evidence="1">Uncharacterized protein</fullName>
    </submittedName>
</protein>
<evidence type="ECO:0000313" key="1">
    <source>
        <dbReference type="EnsemblPlants" id="AVESA.00010b.r2.2DG0399040.1.CDS"/>
    </source>
</evidence>